<dbReference type="GO" id="GO:0005524">
    <property type="term" value="F:ATP binding"/>
    <property type="evidence" value="ECO:0007669"/>
    <property type="project" value="InterPro"/>
</dbReference>
<evidence type="ECO:0000259" key="1">
    <source>
        <dbReference type="SMART" id="SM00487"/>
    </source>
</evidence>
<keyword evidence="2" id="KW-0378">Hydrolase</keyword>
<dbReference type="RefSeq" id="WP_218930272.1">
    <property type="nucleotide sequence ID" value="NZ_JACAOA010000003.1"/>
</dbReference>
<gene>
    <name evidence="2" type="ORF">HW423_01975</name>
</gene>
<keyword evidence="2" id="KW-0547">Nucleotide-binding</keyword>
<dbReference type="SMART" id="SM00487">
    <property type="entry name" value="DEXDc"/>
    <property type="match status" value="1"/>
</dbReference>
<name>A0A839A406_9LACT</name>
<dbReference type="Proteomes" id="UP000571018">
    <property type="component" value="Unassembled WGS sequence"/>
</dbReference>
<accession>A0A839A406</accession>
<dbReference type="PANTHER" id="PTHR47396">
    <property type="entry name" value="TYPE I RESTRICTION ENZYME ECOKI R PROTEIN"/>
    <property type="match status" value="1"/>
</dbReference>
<dbReference type="InterPro" id="IPR014001">
    <property type="entry name" value="Helicase_ATP-bd"/>
</dbReference>
<dbReference type="GO" id="GO:0004386">
    <property type="term" value="F:helicase activity"/>
    <property type="evidence" value="ECO:0007669"/>
    <property type="project" value="UniProtKB-KW"/>
</dbReference>
<dbReference type="InterPro" id="IPR050742">
    <property type="entry name" value="Helicase_Restrict-Modif_Enz"/>
</dbReference>
<dbReference type="Gene3D" id="3.40.50.300">
    <property type="entry name" value="P-loop containing nucleotide triphosphate hydrolases"/>
    <property type="match status" value="2"/>
</dbReference>
<protein>
    <submittedName>
        <fullName evidence="2">DEAD/DEAH box helicase family protein</fullName>
    </submittedName>
</protein>
<dbReference type="GO" id="GO:0016787">
    <property type="term" value="F:hydrolase activity"/>
    <property type="evidence" value="ECO:0007669"/>
    <property type="project" value="InterPro"/>
</dbReference>
<dbReference type="AlphaFoldDB" id="A0A839A406"/>
<sequence>MNNKQYLHQKILAVQEAIGLKQLPEIVEAGLADHIALRPYQIEALRYFVTYYETGLSDNKQIDTLFHMATGSGKTVIMAALILYLYTKGYRNYVFVVDQNNIIQKTKENFLNMKSNKYLFANELSISGEKIIIREVDKFTALNPEENAINIHFSTTNGLHNNITMPRENLMSIDDFEGTPVVFLADESHHLNRQTLRTPTEKRDAAEIDNNWEQTIRGRAFHANINNIMLEFTATVDLNEESIRNKYLDKIVYDYSLKHFRESGFTKEFHNFATSTDIWTRTLIACIMSEFRRYLFADAGQNVKPVIMIQSNTKKESETFYEEFHDNIHKITAEELQKLYSIQNVPELHEALDYFKKKESSLNLLANSLRKSMTKEYSLNINSTTENTPKNHVLLNSLEDKDNSLRLIFTVKMLIEGWDVLNLFDIVRAFDKRQSKKYTLSEAQLIGRGARYFPFQVTEGQERYKRKYDQDIDNPFRYLETMYFHSNNDSRYISELREALIFTGMVDDKKRKITYILKDSFRESDLFNTGLVFSNERILKDRQEVLGLDASQQFETHRAVLRSHSGLVTTMLEGGIKELPHTKINQKFVQLRFAEIPYNVLVGACERYPALRFSSLRKKYPHLKSLRQFLTGDDYLGNNTLELVYYTEEYTTRDLYNGLIDIFKNIAKTVVNIKPEYQGSEFFKANAISNVIKDKSILLSDSGQGSLFDENNDGIGVSQRDVSDERLRLDLRQEDWYVYEDNYGTSEEKKFIVYFKTYIAPRLDEKGLEYYVIRNERIADLAIYSFENGERFEPDFLLFIKRNRDSGYEVSQVYAEPKGSHLLEYDQWKDNFSIQIESVAKLDDKYTFNNKYRVLGLPLFNEEHRLAEFKTAVDEMISKL</sequence>
<dbReference type="PANTHER" id="PTHR47396:SF1">
    <property type="entry name" value="ATP-DEPENDENT HELICASE IRC3-RELATED"/>
    <property type="match status" value="1"/>
</dbReference>
<dbReference type="Pfam" id="PF04851">
    <property type="entry name" value="ResIII"/>
    <property type="match status" value="1"/>
</dbReference>
<comment type="caution">
    <text evidence="2">The sequence shown here is derived from an EMBL/GenBank/DDBJ whole genome shotgun (WGS) entry which is preliminary data.</text>
</comment>
<dbReference type="InterPro" id="IPR006935">
    <property type="entry name" value="Helicase/UvrB_N"/>
</dbReference>
<dbReference type="CDD" id="cd18785">
    <property type="entry name" value="SF2_C"/>
    <property type="match status" value="1"/>
</dbReference>
<reference evidence="2 3" key="1">
    <citation type="submission" date="2020-06" db="EMBL/GenBank/DDBJ databases">
        <title>Reclassification of Facklamia ignava, Facklamia soureckii and Facklami tabacinasalis as Falseniella iganva gen. nov., comb. nov., Hutsoniella ignava gen. nov., comb. nov., and Ruoffia tabacinasalis gen. nov., comb. nov and description of Ruoffia haltotolerans sp. nov., isolated from hypersaline Inland Sea of Qatar.</title>
        <authorList>
            <person name="Fotedar R."/>
            <person name="Sankaranarayanan K."/>
            <person name="Lawson P."/>
            <person name="Caldwell M."/>
            <person name="Zeyara A."/>
            <person name="Al Malki A."/>
            <person name="Ali M."/>
        </authorList>
    </citation>
    <scope>NUCLEOTIDE SEQUENCE [LARGE SCALE GENOMIC DNA]</scope>
    <source>
        <strain evidence="2 3">INB8</strain>
    </source>
</reference>
<dbReference type="SUPFAM" id="SSF52540">
    <property type="entry name" value="P-loop containing nucleoside triphosphate hydrolases"/>
    <property type="match status" value="2"/>
</dbReference>
<dbReference type="EMBL" id="JACAOA010000003">
    <property type="protein sequence ID" value="MBA5728554.1"/>
    <property type="molecule type" value="Genomic_DNA"/>
</dbReference>
<feature type="domain" description="Helicase ATP-binding" evidence="1">
    <location>
        <begin position="33"/>
        <end position="272"/>
    </location>
</feature>
<evidence type="ECO:0000313" key="3">
    <source>
        <dbReference type="Proteomes" id="UP000571018"/>
    </source>
</evidence>
<keyword evidence="2" id="KW-0067">ATP-binding</keyword>
<dbReference type="GO" id="GO:0003677">
    <property type="term" value="F:DNA binding"/>
    <property type="evidence" value="ECO:0007669"/>
    <property type="project" value="InterPro"/>
</dbReference>
<organism evidence="2 3">
    <name type="scientific">Ruoffia halotolerans</name>
    <dbReference type="NCBI Taxonomy" id="2748684"/>
    <lineage>
        <taxon>Bacteria</taxon>
        <taxon>Bacillati</taxon>
        <taxon>Bacillota</taxon>
        <taxon>Bacilli</taxon>
        <taxon>Lactobacillales</taxon>
        <taxon>Aerococcaceae</taxon>
        <taxon>Ruoffia</taxon>
    </lineage>
</organism>
<evidence type="ECO:0000313" key="2">
    <source>
        <dbReference type="EMBL" id="MBA5728554.1"/>
    </source>
</evidence>
<dbReference type="InterPro" id="IPR027417">
    <property type="entry name" value="P-loop_NTPase"/>
</dbReference>
<keyword evidence="2" id="KW-0347">Helicase</keyword>
<proteinExistence type="predicted"/>
<dbReference type="GO" id="GO:0005829">
    <property type="term" value="C:cytosol"/>
    <property type="evidence" value="ECO:0007669"/>
    <property type="project" value="TreeGrafter"/>
</dbReference>
<keyword evidence="3" id="KW-1185">Reference proteome</keyword>